<reference evidence="3 4" key="1">
    <citation type="submission" date="2024-06" db="EMBL/GenBank/DDBJ databases">
        <title>A chromosome level genome sequence of Diviner's sage (Salvia divinorum).</title>
        <authorList>
            <person name="Ford S.A."/>
            <person name="Ro D.-K."/>
            <person name="Ness R.W."/>
            <person name="Phillips M.A."/>
        </authorList>
    </citation>
    <scope>NUCLEOTIDE SEQUENCE [LARGE SCALE GENOMIC DNA]</scope>
    <source>
        <strain evidence="3">SAF-2024a</strain>
        <tissue evidence="3">Leaf</tissue>
    </source>
</reference>
<dbReference type="EMBL" id="JBEAFC010000008">
    <property type="protein sequence ID" value="KAL1543378.1"/>
    <property type="molecule type" value="Genomic_DNA"/>
</dbReference>
<organism evidence="3 4">
    <name type="scientific">Salvia divinorum</name>
    <name type="common">Maria pastora</name>
    <name type="synonym">Diviner's sage</name>
    <dbReference type="NCBI Taxonomy" id="28513"/>
    <lineage>
        <taxon>Eukaryota</taxon>
        <taxon>Viridiplantae</taxon>
        <taxon>Streptophyta</taxon>
        <taxon>Embryophyta</taxon>
        <taxon>Tracheophyta</taxon>
        <taxon>Spermatophyta</taxon>
        <taxon>Magnoliopsida</taxon>
        <taxon>eudicotyledons</taxon>
        <taxon>Gunneridae</taxon>
        <taxon>Pentapetalae</taxon>
        <taxon>asterids</taxon>
        <taxon>lamiids</taxon>
        <taxon>Lamiales</taxon>
        <taxon>Lamiaceae</taxon>
        <taxon>Nepetoideae</taxon>
        <taxon>Mentheae</taxon>
        <taxon>Salviinae</taxon>
        <taxon>Salvia</taxon>
        <taxon>Salvia subgen. Calosphace</taxon>
    </lineage>
</organism>
<comment type="similarity">
    <text evidence="1">Belongs to the PPR family. PCMP-H subfamily.</text>
</comment>
<dbReference type="AlphaFoldDB" id="A0ABD1GJX7"/>
<dbReference type="Proteomes" id="UP001567538">
    <property type="component" value="Unassembled WGS sequence"/>
</dbReference>
<evidence type="ECO:0000256" key="1">
    <source>
        <dbReference type="ARBA" id="ARBA00006643"/>
    </source>
</evidence>
<evidence type="ECO:0000313" key="4">
    <source>
        <dbReference type="Proteomes" id="UP001567538"/>
    </source>
</evidence>
<feature type="domain" description="DYW" evidence="2">
    <location>
        <begin position="65"/>
        <end position="141"/>
    </location>
</feature>
<gene>
    <name evidence="3" type="primary">PCMPH73</name>
    <name evidence="3" type="ORF">AAHA92_20360</name>
</gene>
<comment type="caution">
    <text evidence="3">The sequence shown here is derived from an EMBL/GenBank/DDBJ whole genome shotgun (WGS) entry which is preliminary data.</text>
</comment>
<sequence length="147" mass="16277">MREMGLTVDPGCSWVEVKGKVHAFLSGDSSHPEMREIEGVLQGFFEKMTAAGHGDPEASFANEVEASKAEVFCGHSERLAVAYGLINTSPGMPIWVTKTLYMCESCHITMKFISKAVRREISVRDTEIFHHFKDGSCSRGDEGYRGN</sequence>
<protein>
    <submittedName>
        <fullName evidence="3">Pentatricopeptide repeat-containing protein, chloroplastic</fullName>
    </submittedName>
</protein>
<name>A0ABD1GJX7_SALDI</name>
<dbReference type="InterPro" id="IPR032867">
    <property type="entry name" value="DYW_dom"/>
</dbReference>
<proteinExistence type="inferred from homology"/>
<dbReference type="Pfam" id="PF14432">
    <property type="entry name" value="DYW_deaminase"/>
    <property type="match status" value="1"/>
</dbReference>
<keyword evidence="4" id="KW-1185">Reference proteome</keyword>
<evidence type="ECO:0000259" key="2">
    <source>
        <dbReference type="Pfam" id="PF14432"/>
    </source>
</evidence>
<accession>A0ABD1GJX7</accession>
<evidence type="ECO:0000313" key="3">
    <source>
        <dbReference type="EMBL" id="KAL1543378.1"/>
    </source>
</evidence>